<dbReference type="Pfam" id="PF02819">
    <property type="entry name" value="Toxin_9"/>
    <property type="match status" value="1"/>
</dbReference>
<evidence type="ECO:0000256" key="3">
    <source>
        <dbReference type="ARBA" id="ARBA00022656"/>
    </source>
</evidence>
<feature type="chain" id="PRO_5036115532" evidence="5">
    <location>
        <begin position="23"/>
        <end position="82"/>
    </location>
</feature>
<keyword evidence="2" id="KW-0964">Secreted</keyword>
<evidence type="ECO:0000256" key="4">
    <source>
        <dbReference type="ARBA" id="ARBA00023157"/>
    </source>
</evidence>
<proteinExistence type="predicted"/>
<dbReference type="GO" id="GO:0090729">
    <property type="term" value="F:toxin activity"/>
    <property type="evidence" value="ECO:0007669"/>
    <property type="project" value="UniProtKB-KW"/>
</dbReference>
<dbReference type="AlphaFoldDB" id="A0A482ZF52"/>
<evidence type="ECO:0000313" key="6">
    <source>
        <dbReference type="EMBL" id="SMD46852.1"/>
    </source>
</evidence>
<accession>A0A482ZF52</accession>
<evidence type="ECO:0000256" key="2">
    <source>
        <dbReference type="ARBA" id="ARBA00022525"/>
    </source>
</evidence>
<dbReference type="SUPFAM" id="SSF57059">
    <property type="entry name" value="omega toxin-like"/>
    <property type="match status" value="1"/>
</dbReference>
<keyword evidence="4" id="KW-1015">Disulfide bond</keyword>
<dbReference type="InterPro" id="IPR004169">
    <property type="entry name" value="Spidertoxin"/>
</dbReference>
<dbReference type="Gene3D" id="4.10.40.10">
    <property type="match status" value="1"/>
</dbReference>
<dbReference type="GO" id="GO:0008200">
    <property type="term" value="F:ion channel inhibitor activity"/>
    <property type="evidence" value="ECO:0007669"/>
    <property type="project" value="InterPro"/>
</dbReference>
<sequence length="82" mass="9333">MSPKVQALLLLVGLITFLAVYAEEELSEIEESERECVEEHKSCNWDDKQCCPKMSCHCSIGFTNCKCVKGPIRKIIEWIIGK</sequence>
<comment type="subcellular location">
    <subcellularLocation>
        <location evidence="1">Secreted</location>
    </subcellularLocation>
</comment>
<keyword evidence="3" id="KW-0800">Toxin</keyword>
<dbReference type="EMBL" id="HAGS01000222">
    <property type="protein sequence ID" value="SMD46852.1"/>
    <property type="molecule type" value="Transcribed_RNA"/>
</dbReference>
<name>A0A482ZF52_9ARAC</name>
<feature type="signal peptide" evidence="5">
    <location>
        <begin position="1"/>
        <end position="22"/>
    </location>
</feature>
<keyword evidence="5" id="KW-0732">Signal</keyword>
<dbReference type="CDD" id="cd12960">
    <property type="entry name" value="Spider_toxin"/>
    <property type="match status" value="1"/>
</dbReference>
<reference evidence="6" key="1">
    <citation type="submission" date="2017-03" db="EMBL/GenBank/DDBJ databases">
        <authorList>
            <person name="QRISCLOUD D."/>
        </authorList>
    </citation>
    <scope>NUCLEOTIDE SEQUENCE</scope>
</reference>
<evidence type="ECO:0000256" key="1">
    <source>
        <dbReference type="ARBA" id="ARBA00004613"/>
    </source>
</evidence>
<organism evidence="6">
    <name type="scientific">Lycosa sp. SGP-2016</name>
    <dbReference type="NCBI Taxonomy" id="1905177"/>
    <lineage>
        <taxon>Eukaryota</taxon>
        <taxon>Metazoa</taxon>
        <taxon>Ecdysozoa</taxon>
        <taxon>Arthropoda</taxon>
        <taxon>Chelicerata</taxon>
        <taxon>Arachnida</taxon>
        <taxon>Araneae</taxon>
        <taxon>Araneomorphae</taxon>
        <taxon>Entelegynae</taxon>
        <taxon>Lycosoidea</taxon>
        <taxon>Lycosidae</taxon>
        <taxon>Lycosa</taxon>
    </lineage>
</organism>
<evidence type="ECO:0000256" key="5">
    <source>
        <dbReference type="SAM" id="SignalP"/>
    </source>
</evidence>
<reference evidence="6" key="2">
    <citation type="submission" date="2019-04" db="EMBL/GenBank/DDBJ databases">
        <title>Unravelling the molecular evolution of spider venoms.</title>
        <authorList>
            <person name="Pineda S."/>
        </authorList>
    </citation>
    <scope>NUCLEOTIDE SEQUENCE</scope>
</reference>
<dbReference type="GO" id="GO:0005576">
    <property type="term" value="C:extracellular region"/>
    <property type="evidence" value="ECO:0007669"/>
    <property type="project" value="UniProtKB-SubCell"/>
</dbReference>
<dbReference type="EMBL" id="HAGS01000227">
    <property type="protein sequence ID" value="SMD46857.1"/>
    <property type="molecule type" value="Transcribed_RNA"/>
</dbReference>
<protein>
    <submittedName>
        <fullName evidence="6">U5-Lycotoxin-Lsp1p_1</fullName>
    </submittedName>
</protein>